<dbReference type="EMBL" id="JAPTSV010000007">
    <property type="protein sequence ID" value="KAJ1525905.1"/>
    <property type="molecule type" value="Genomic_DNA"/>
</dbReference>
<evidence type="ECO:0000256" key="11">
    <source>
        <dbReference type="RuleBase" id="RU003718"/>
    </source>
</evidence>
<comment type="subcellular location">
    <subcellularLocation>
        <location evidence="10">Endomembrane system</location>
        <topology evidence="10">Single-pass type I membrane protein</topology>
    </subcellularLocation>
    <subcellularLocation>
        <location evidence="1">Endoplasmic reticulum</location>
    </subcellularLocation>
</comment>
<protein>
    <recommendedName>
        <fullName evidence="16">UDP-glucuronosyltransferase</fullName>
    </recommendedName>
</protein>
<keyword evidence="9" id="KW-0325">Glycoprotein</keyword>
<keyword evidence="4 11" id="KW-0808">Transferase</keyword>
<dbReference type="FunFam" id="3.40.50.2000:FF:000050">
    <property type="entry name" value="UDP-glucuronosyltransferase"/>
    <property type="match status" value="1"/>
</dbReference>
<dbReference type="AlphaFoldDB" id="A0AAV7XK23"/>
<evidence type="ECO:0000313" key="14">
    <source>
        <dbReference type="EMBL" id="KAJ1525905.1"/>
    </source>
</evidence>
<keyword evidence="7 12" id="KW-1133">Transmembrane helix</keyword>
<dbReference type="SUPFAM" id="SSF53756">
    <property type="entry name" value="UDP-Glycosyltransferase/glycogen phosphorylase"/>
    <property type="match status" value="1"/>
</dbReference>
<evidence type="ECO:0000256" key="2">
    <source>
        <dbReference type="ARBA" id="ARBA00009995"/>
    </source>
</evidence>
<feature type="signal peptide" evidence="13">
    <location>
        <begin position="1"/>
        <end position="18"/>
    </location>
</feature>
<dbReference type="PROSITE" id="PS00375">
    <property type="entry name" value="UDPGT"/>
    <property type="match status" value="1"/>
</dbReference>
<dbReference type="Proteomes" id="UP001075354">
    <property type="component" value="Chromosome 7"/>
</dbReference>
<evidence type="ECO:0000256" key="10">
    <source>
        <dbReference type="ARBA" id="ARBA00046288"/>
    </source>
</evidence>
<feature type="transmembrane region" description="Helical" evidence="12">
    <location>
        <begin position="491"/>
        <end position="515"/>
    </location>
</feature>
<evidence type="ECO:0000256" key="4">
    <source>
        <dbReference type="ARBA" id="ARBA00022679"/>
    </source>
</evidence>
<evidence type="ECO:0000256" key="3">
    <source>
        <dbReference type="ARBA" id="ARBA00022676"/>
    </source>
</evidence>
<keyword evidence="15" id="KW-1185">Reference proteome</keyword>
<dbReference type="InterPro" id="IPR050271">
    <property type="entry name" value="UDP-glycosyltransferase"/>
</dbReference>
<evidence type="ECO:0000256" key="12">
    <source>
        <dbReference type="SAM" id="Phobius"/>
    </source>
</evidence>
<evidence type="ECO:0000256" key="13">
    <source>
        <dbReference type="SAM" id="SignalP"/>
    </source>
</evidence>
<evidence type="ECO:0000313" key="15">
    <source>
        <dbReference type="Proteomes" id="UP001075354"/>
    </source>
</evidence>
<comment type="caution">
    <text evidence="14">The sequence shown here is derived from an EMBL/GenBank/DDBJ whole genome shotgun (WGS) entry which is preliminary data.</text>
</comment>
<dbReference type="Pfam" id="PF00201">
    <property type="entry name" value="UDPGT"/>
    <property type="match status" value="1"/>
</dbReference>
<gene>
    <name evidence="14" type="ORF">ONE63_009094</name>
</gene>
<keyword evidence="8 12" id="KW-0472">Membrane</keyword>
<dbReference type="InterPro" id="IPR035595">
    <property type="entry name" value="UDP_glycos_trans_CS"/>
</dbReference>
<dbReference type="PANTHER" id="PTHR48043:SF159">
    <property type="entry name" value="EG:EG0003.4 PROTEIN-RELATED"/>
    <property type="match status" value="1"/>
</dbReference>
<dbReference type="GO" id="GO:0005783">
    <property type="term" value="C:endoplasmic reticulum"/>
    <property type="evidence" value="ECO:0007669"/>
    <property type="project" value="UniProtKB-SubCell"/>
</dbReference>
<keyword evidence="3 11" id="KW-0328">Glycosyltransferase</keyword>
<sequence>MAKLSWLLLAAVAALAVGGLPGGGPAAADAANILVVISMPAPSHLNVFTALTRALAERGHQITLVSPMRKDYKMHPTKNHVIVSVQDDAVDKHKEKSVENFLSGKKKNFIVEMTEFFQWGEQLCRTTLTHPNFKAEVLKPGVKYDLVINEAFFLQESLVALGHKLGAPVIAVNPFGASPFINDIMGNPMNPAYTPNLFLGLPDSMTAPQRWLNLFAATVMKAMYWNIQLRGQQRIVEEFFPDAPHLLELLRSQLALTLVNNHYTLGYPVPLAPGVVEIGGIQITDKPKPLPKDLKEYMDGAKEGVVYFSMGSNLRMEFLPKETMEAIFGALGSVKERVLMKWDGPVPAKGVPKNIKIVDWAPQNDILAHANLRVFVTHGGLLSSQEAIYHAVPLVAIPVFADQEFNTQMAKQKGFAEVVSFKTLTEAELSQALKTVLASPSYKEAAGRLSSLFRAQPQRPADVAVYWVEHVLQYGGAHLRPASVDLHLSQIMFLDLAAVVLVSVLLLALAARALCRCCCGGGRAKSAGEDKKKSKGKKNQ</sequence>
<dbReference type="CDD" id="cd03784">
    <property type="entry name" value="GT1_Gtf-like"/>
    <property type="match status" value="1"/>
</dbReference>
<evidence type="ECO:0000256" key="6">
    <source>
        <dbReference type="ARBA" id="ARBA00022824"/>
    </source>
</evidence>
<feature type="chain" id="PRO_5043821116" description="UDP-glucuronosyltransferase" evidence="13">
    <location>
        <begin position="19"/>
        <end position="540"/>
    </location>
</feature>
<keyword evidence="6" id="KW-0256">Endoplasmic reticulum</keyword>
<dbReference type="InterPro" id="IPR002213">
    <property type="entry name" value="UDP_glucos_trans"/>
</dbReference>
<evidence type="ECO:0000256" key="9">
    <source>
        <dbReference type="ARBA" id="ARBA00023180"/>
    </source>
</evidence>
<evidence type="ECO:0000256" key="5">
    <source>
        <dbReference type="ARBA" id="ARBA00022692"/>
    </source>
</evidence>
<evidence type="ECO:0000256" key="8">
    <source>
        <dbReference type="ARBA" id="ARBA00023136"/>
    </source>
</evidence>
<dbReference type="Gene3D" id="3.40.50.2000">
    <property type="entry name" value="Glycogen Phosphorylase B"/>
    <property type="match status" value="2"/>
</dbReference>
<evidence type="ECO:0000256" key="1">
    <source>
        <dbReference type="ARBA" id="ARBA00004240"/>
    </source>
</evidence>
<dbReference type="GO" id="GO:0008194">
    <property type="term" value="F:UDP-glycosyltransferase activity"/>
    <property type="evidence" value="ECO:0007669"/>
    <property type="project" value="InterPro"/>
</dbReference>
<keyword evidence="5 12" id="KW-0812">Transmembrane</keyword>
<keyword evidence="13" id="KW-0732">Signal</keyword>
<dbReference type="PANTHER" id="PTHR48043">
    <property type="entry name" value="EG:EG0003.4 PROTEIN-RELATED"/>
    <property type="match status" value="1"/>
</dbReference>
<evidence type="ECO:0008006" key="16">
    <source>
        <dbReference type="Google" id="ProtNLM"/>
    </source>
</evidence>
<reference evidence="14" key="1">
    <citation type="submission" date="2022-12" db="EMBL/GenBank/DDBJ databases">
        <title>Chromosome-level genome assembly of the bean flower thrips Megalurothrips usitatus.</title>
        <authorList>
            <person name="Ma L."/>
            <person name="Liu Q."/>
            <person name="Li H."/>
            <person name="Cai W."/>
        </authorList>
    </citation>
    <scope>NUCLEOTIDE SEQUENCE</scope>
    <source>
        <strain evidence="14">Cailab_2022a</strain>
    </source>
</reference>
<accession>A0AAV7XK23</accession>
<name>A0AAV7XK23_9NEOP</name>
<evidence type="ECO:0000256" key="7">
    <source>
        <dbReference type="ARBA" id="ARBA00022989"/>
    </source>
</evidence>
<comment type="similarity">
    <text evidence="2 11">Belongs to the UDP-glycosyltransferase family.</text>
</comment>
<organism evidence="14 15">
    <name type="scientific">Megalurothrips usitatus</name>
    <name type="common">bean blossom thrips</name>
    <dbReference type="NCBI Taxonomy" id="439358"/>
    <lineage>
        <taxon>Eukaryota</taxon>
        <taxon>Metazoa</taxon>
        <taxon>Ecdysozoa</taxon>
        <taxon>Arthropoda</taxon>
        <taxon>Hexapoda</taxon>
        <taxon>Insecta</taxon>
        <taxon>Pterygota</taxon>
        <taxon>Neoptera</taxon>
        <taxon>Paraneoptera</taxon>
        <taxon>Thysanoptera</taxon>
        <taxon>Terebrantia</taxon>
        <taxon>Thripoidea</taxon>
        <taxon>Thripidae</taxon>
        <taxon>Megalurothrips</taxon>
    </lineage>
</organism>
<proteinExistence type="inferred from homology"/>